<proteinExistence type="predicted"/>
<evidence type="ECO:0000256" key="1">
    <source>
        <dbReference type="SAM" id="Phobius"/>
    </source>
</evidence>
<keyword evidence="1" id="KW-1133">Transmembrane helix</keyword>
<comment type="caution">
    <text evidence="2">The sequence shown here is derived from an EMBL/GenBank/DDBJ whole genome shotgun (WGS) entry which is preliminary data.</text>
</comment>
<keyword evidence="1" id="KW-0812">Transmembrane</keyword>
<evidence type="ECO:0000313" key="3">
    <source>
        <dbReference type="Proteomes" id="UP000276133"/>
    </source>
</evidence>
<feature type="transmembrane region" description="Helical" evidence="1">
    <location>
        <begin position="47"/>
        <end position="66"/>
    </location>
</feature>
<accession>A0A3M7SD61</accession>
<keyword evidence="3" id="KW-1185">Reference proteome</keyword>
<dbReference type="Proteomes" id="UP000276133">
    <property type="component" value="Unassembled WGS sequence"/>
</dbReference>
<reference evidence="2 3" key="1">
    <citation type="journal article" date="2018" name="Sci. Rep.">
        <title>Genomic signatures of local adaptation to the degree of environmental predictability in rotifers.</title>
        <authorList>
            <person name="Franch-Gras L."/>
            <person name="Hahn C."/>
            <person name="Garcia-Roger E.M."/>
            <person name="Carmona M.J."/>
            <person name="Serra M."/>
            <person name="Gomez A."/>
        </authorList>
    </citation>
    <scope>NUCLEOTIDE SEQUENCE [LARGE SCALE GENOMIC DNA]</scope>
    <source>
        <strain evidence="2">HYR1</strain>
    </source>
</reference>
<dbReference type="AlphaFoldDB" id="A0A3M7SD61"/>
<evidence type="ECO:0000313" key="2">
    <source>
        <dbReference type="EMBL" id="RNA33754.1"/>
    </source>
</evidence>
<keyword evidence="1" id="KW-0472">Membrane</keyword>
<sequence>MLSMASYEGQILDFANSLSKCIYYSKLNPKRYKSDSPVPRPNKIHELITFIFFIVLIISNVSLGLLGSKYRTGYKSIQPFKLSNRIFRFFQFFGIDIVVGLIWLINHSESTITNMYHSKMNNMIMLEIQSSFRQKSSKFARNLFRLIVLGQSLKKQ</sequence>
<dbReference type="EMBL" id="REGN01001586">
    <property type="protein sequence ID" value="RNA33754.1"/>
    <property type="molecule type" value="Genomic_DNA"/>
</dbReference>
<gene>
    <name evidence="2" type="ORF">BpHYR1_000213</name>
</gene>
<name>A0A3M7SD61_BRAPC</name>
<feature type="transmembrane region" description="Helical" evidence="1">
    <location>
        <begin position="86"/>
        <end position="105"/>
    </location>
</feature>
<protein>
    <submittedName>
        <fullName evidence="2">Uncharacterized protein</fullName>
    </submittedName>
</protein>
<organism evidence="2 3">
    <name type="scientific">Brachionus plicatilis</name>
    <name type="common">Marine rotifer</name>
    <name type="synonym">Brachionus muelleri</name>
    <dbReference type="NCBI Taxonomy" id="10195"/>
    <lineage>
        <taxon>Eukaryota</taxon>
        <taxon>Metazoa</taxon>
        <taxon>Spiralia</taxon>
        <taxon>Gnathifera</taxon>
        <taxon>Rotifera</taxon>
        <taxon>Eurotatoria</taxon>
        <taxon>Monogononta</taxon>
        <taxon>Pseudotrocha</taxon>
        <taxon>Ploima</taxon>
        <taxon>Brachionidae</taxon>
        <taxon>Brachionus</taxon>
    </lineage>
</organism>